<dbReference type="InterPro" id="IPR006581">
    <property type="entry name" value="VPS10"/>
</dbReference>
<keyword evidence="2" id="KW-0677">Repeat</keyword>
<evidence type="ECO:0000256" key="3">
    <source>
        <dbReference type="ARBA" id="ARBA00023136"/>
    </source>
</evidence>
<accession>A0ABQ7J4L8</accession>
<proteinExistence type="predicted"/>
<dbReference type="InterPro" id="IPR015943">
    <property type="entry name" value="WD40/YVTN_repeat-like_dom_sf"/>
</dbReference>
<evidence type="ECO:0000256" key="5">
    <source>
        <dbReference type="SAM" id="Phobius"/>
    </source>
</evidence>
<organism evidence="7 8">
    <name type="scientific">Cardiosporidium cionae</name>
    <dbReference type="NCBI Taxonomy" id="476202"/>
    <lineage>
        <taxon>Eukaryota</taxon>
        <taxon>Sar</taxon>
        <taxon>Alveolata</taxon>
        <taxon>Apicomplexa</taxon>
        <taxon>Aconoidasida</taxon>
        <taxon>Nephromycida</taxon>
        <taxon>Cardiosporidium</taxon>
    </lineage>
</organism>
<dbReference type="PANTHER" id="PTHR12106">
    <property type="entry name" value="SORTILIN RELATED"/>
    <property type="match status" value="1"/>
</dbReference>
<evidence type="ECO:0000256" key="1">
    <source>
        <dbReference type="ARBA" id="ARBA00004370"/>
    </source>
</evidence>
<dbReference type="PANTHER" id="PTHR12106:SF27">
    <property type="entry name" value="SORTILIN-RELATED RECEPTOR"/>
    <property type="match status" value="1"/>
</dbReference>
<keyword evidence="5" id="KW-0812">Transmembrane</keyword>
<comment type="subcellular location">
    <subcellularLocation>
        <location evidence="1">Membrane</location>
    </subcellularLocation>
</comment>
<dbReference type="InterPro" id="IPR050310">
    <property type="entry name" value="VPS10-sortilin"/>
</dbReference>
<reference evidence="7 8" key="1">
    <citation type="journal article" date="2020" name="bioRxiv">
        <title>Metabolic contributions of an alphaproteobacterial endosymbiont in the apicomplexan Cardiosporidium cionae.</title>
        <authorList>
            <person name="Hunter E.S."/>
            <person name="Paight C.J."/>
            <person name="Lane C.E."/>
        </authorList>
    </citation>
    <scope>NUCLEOTIDE SEQUENCE [LARGE SCALE GENOMIC DNA]</scope>
    <source>
        <strain evidence="7">ESH_2018</strain>
    </source>
</reference>
<protein>
    <submittedName>
        <fullName evidence="7">Sortilin</fullName>
    </submittedName>
</protein>
<gene>
    <name evidence="7" type="ORF">IE077_000294</name>
</gene>
<comment type="caution">
    <text evidence="7">The sequence shown here is derived from an EMBL/GenBank/DDBJ whole genome shotgun (WGS) entry which is preliminary data.</text>
</comment>
<evidence type="ECO:0000313" key="8">
    <source>
        <dbReference type="Proteomes" id="UP000823046"/>
    </source>
</evidence>
<keyword evidence="4" id="KW-0325">Glycoprotein</keyword>
<sequence length="572" mass="63947">MLLPLKILLDGAGRVTSCRLVAFYLVFCSLFLCFFSSAASFQPSTDSKIDGRNVTVNGAKLDSSVDEIQWCGTDHSTLLLRTIQNRLYRSFDSGKTWNDISDLFRVSKDGEEEIVEVESISVNPVEKNIIVFHSWMFHPTKPKWSLLAGISDECYQSESSNSSNCNRRLFITKDLGRTISLVSNYVVQFNWGDVKHSQEDRIYYSRHRSQKGNQFTVGGWSSDVDFVYTDNFGKSTTVLVPSGNKFVVSNEYIFVAAADDIAKQTVEMKVSIDGAKTFSTSKLSTEIQQKSYSVLDVSEGAIMLHVNHGEDGKSDTGNVYVSDASGTHFSLSLPGNIRTATGECEFDKVMSLEGVYLANFKEELEGDISSIDHMEDSIIEDEEENAATEVEKKRHPKSKAKNQEVIRTVVSFDKGGAWYYVKPPEEDSLGQKVECTTKHCSLHLHGITTFTQYAPFYSMQNAVGIILSTGNVGSHLSYDTSAVIFSWNEGRTWYDFDLNGGPIEVNNIVIEPNSSTLEFLLYGTRGDEGVVYHMDFKSLGQKYCKGLDEANTWNSDYETWIPSGIENEKIFG</sequence>
<dbReference type="EMBL" id="JADAQX010001079">
    <property type="protein sequence ID" value="KAF8818378.1"/>
    <property type="molecule type" value="Genomic_DNA"/>
</dbReference>
<dbReference type="SUPFAM" id="SSF110296">
    <property type="entry name" value="Oligoxyloglucan reducing end-specific cellobiohydrolase"/>
    <property type="match status" value="2"/>
</dbReference>
<feature type="domain" description="VPS10" evidence="6">
    <location>
        <begin position="76"/>
        <end position="569"/>
    </location>
</feature>
<dbReference type="Pfam" id="PF15902">
    <property type="entry name" value="Sortilin-Vps10"/>
    <property type="match status" value="1"/>
</dbReference>
<feature type="transmembrane region" description="Helical" evidence="5">
    <location>
        <begin position="21"/>
        <end position="41"/>
    </location>
</feature>
<dbReference type="Gene3D" id="2.130.10.10">
    <property type="entry name" value="YVTN repeat-like/Quinoprotein amine dehydrogenase"/>
    <property type="match status" value="1"/>
</dbReference>
<dbReference type="Proteomes" id="UP000823046">
    <property type="component" value="Unassembled WGS sequence"/>
</dbReference>
<keyword evidence="5" id="KW-1133">Transmembrane helix</keyword>
<evidence type="ECO:0000313" key="7">
    <source>
        <dbReference type="EMBL" id="KAF8818378.1"/>
    </source>
</evidence>
<evidence type="ECO:0000256" key="4">
    <source>
        <dbReference type="ARBA" id="ARBA00023180"/>
    </source>
</evidence>
<name>A0ABQ7J4L8_9APIC</name>
<dbReference type="InterPro" id="IPR031778">
    <property type="entry name" value="Sortilin_N"/>
</dbReference>
<keyword evidence="3 5" id="KW-0472">Membrane</keyword>
<evidence type="ECO:0000259" key="6">
    <source>
        <dbReference type="SMART" id="SM00602"/>
    </source>
</evidence>
<evidence type="ECO:0000256" key="2">
    <source>
        <dbReference type="ARBA" id="ARBA00022737"/>
    </source>
</evidence>
<keyword evidence="8" id="KW-1185">Reference proteome</keyword>
<dbReference type="SMART" id="SM00602">
    <property type="entry name" value="VPS10"/>
    <property type="match status" value="1"/>
</dbReference>